<keyword evidence="1" id="KW-0732">Signal</keyword>
<keyword evidence="2" id="KW-0418">Kinase</keyword>
<dbReference type="GO" id="GO:0016301">
    <property type="term" value="F:kinase activity"/>
    <property type="evidence" value="ECO:0007669"/>
    <property type="project" value="UniProtKB-KW"/>
</dbReference>
<keyword evidence="3" id="KW-1185">Reference proteome</keyword>
<keyword evidence="2" id="KW-0808">Transferase</keyword>
<gene>
    <name evidence="2" type="ORF">SAMN05421774_102229</name>
</gene>
<evidence type="ECO:0000313" key="2">
    <source>
        <dbReference type="EMBL" id="SIS78355.1"/>
    </source>
</evidence>
<dbReference type="Proteomes" id="UP000186141">
    <property type="component" value="Unassembled WGS sequence"/>
</dbReference>
<evidence type="ECO:0000256" key="1">
    <source>
        <dbReference type="SAM" id="SignalP"/>
    </source>
</evidence>
<name>A0A1N7LWX6_9RHOB</name>
<dbReference type="RefSeq" id="WP_076529440.1">
    <property type="nucleotide sequence ID" value="NZ_BMEH01000002.1"/>
</dbReference>
<proteinExistence type="predicted"/>
<dbReference type="AlphaFoldDB" id="A0A1N7LWX6"/>
<accession>A0A1N7LWX6</accession>
<dbReference type="OrthoDB" id="1679673at2"/>
<feature type="signal peptide" evidence="1">
    <location>
        <begin position="1"/>
        <end position="27"/>
    </location>
</feature>
<feature type="chain" id="PRO_5009943383" evidence="1">
    <location>
        <begin position="28"/>
        <end position="221"/>
    </location>
</feature>
<dbReference type="STRING" id="1086013.SAMN05421774_102229"/>
<dbReference type="EMBL" id="FTOT01000002">
    <property type="protein sequence ID" value="SIS78355.1"/>
    <property type="molecule type" value="Genomic_DNA"/>
</dbReference>
<reference evidence="2 3" key="1">
    <citation type="submission" date="2017-01" db="EMBL/GenBank/DDBJ databases">
        <authorList>
            <person name="Mah S.A."/>
            <person name="Swanson W.J."/>
            <person name="Moy G.W."/>
            <person name="Vacquier V.D."/>
        </authorList>
    </citation>
    <scope>NUCLEOTIDE SEQUENCE [LARGE SCALE GENOMIC DNA]</scope>
    <source>
        <strain evidence="2 3">DSM 26375</strain>
    </source>
</reference>
<protein>
    <submittedName>
        <fullName evidence="2">Polyphosphate kinase</fullName>
    </submittedName>
</protein>
<dbReference type="Pfam" id="PF06226">
    <property type="entry name" value="DUF1007"/>
    <property type="match status" value="1"/>
</dbReference>
<organism evidence="2 3">
    <name type="scientific">Gemmobacter megaterium</name>
    <dbReference type="NCBI Taxonomy" id="1086013"/>
    <lineage>
        <taxon>Bacteria</taxon>
        <taxon>Pseudomonadati</taxon>
        <taxon>Pseudomonadota</taxon>
        <taxon>Alphaproteobacteria</taxon>
        <taxon>Rhodobacterales</taxon>
        <taxon>Paracoccaceae</taxon>
        <taxon>Gemmobacter</taxon>
    </lineage>
</organism>
<sequence length="221" mass="23839">MQPLPRLVQKLAASALVLMLASPEAVAHPHEFIDAGVELRFDADGRLAAVRVVWVYDDLTSLMILTDRGLDPDGPLTEAQAADLSGFDMGWDADFAGDTYLLMGDTPLDLGRPQDWTARVVQGRIITTHVRRLSAPLPPGAAPFVVQVYDPGYYTAYTIATAPLIRGREDCRAEVYGPDIAAADAALAEAIRELSGDDPEADFPAIGAAYAEEVRVTCRQD</sequence>
<dbReference type="InterPro" id="IPR010412">
    <property type="entry name" value="DUF1007"/>
</dbReference>
<evidence type="ECO:0000313" key="3">
    <source>
        <dbReference type="Proteomes" id="UP000186141"/>
    </source>
</evidence>